<feature type="chain" id="PRO_5040147908" evidence="1">
    <location>
        <begin position="23"/>
        <end position="107"/>
    </location>
</feature>
<keyword evidence="3" id="KW-1185">Reference proteome</keyword>
<keyword evidence="1" id="KW-0732">Signal</keyword>
<accession>A0A9P9F552</accession>
<evidence type="ECO:0000313" key="3">
    <source>
        <dbReference type="Proteomes" id="UP000717696"/>
    </source>
</evidence>
<dbReference type="AlphaFoldDB" id="A0A9P9F552"/>
<name>A0A9P9F552_9HYPO</name>
<dbReference type="EMBL" id="JAGMUU010000005">
    <property type="protein sequence ID" value="KAH7152406.1"/>
    <property type="molecule type" value="Genomic_DNA"/>
</dbReference>
<evidence type="ECO:0000313" key="2">
    <source>
        <dbReference type="EMBL" id="KAH7152406.1"/>
    </source>
</evidence>
<proteinExistence type="predicted"/>
<sequence>MITTSCCCMMWWQMVFSHGGEAGAIGNQAANLACMGHPSSWSWAVDGELRAIQAQSYPGHRVIDGCPDDAKQALHLHEDQSPFWVRTLGAGPMAAVLQGGTHQSFGA</sequence>
<feature type="signal peptide" evidence="1">
    <location>
        <begin position="1"/>
        <end position="22"/>
    </location>
</feature>
<comment type="caution">
    <text evidence="2">The sequence shown here is derived from an EMBL/GenBank/DDBJ whole genome shotgun (WGS) entry which is preliminary data.</text>
</comment>
<protein>
    <submittedName>
        <fullName evidence="2">Uncharacterized protein</fullName>
    </submittedName>
</protein>
<organism evidence="2 3">
    <name type="scientific">Dactylonectria estremocensis</name>
    <dbReference type="NCBI Taxonomy" id="1079267"/>
    <lineage>
        <taxon>Eukaryota</taxon>
        <taxon>Fungi</taxon>
        <taxon>Dikarya</taxon>
        <taxon>Ascomycota</taxon>
        <taxon>Pezizomycotina</taxon>
        <taxon>Sordariomycetes</taxon>
        <taxon>Hypocreomycetidae</taxon>
        <taxon>Hypocreales</taxon>
        <taxon>Nectriaceae</taxon>
        <taxon>Dactylonectria</taxon>
    </lineage>
</organism>
<reference evidence="2" key="1">
    <citation type="journal article" date="2021" name="Nat. Commun.">
        <title>Genetic determinants of endophytism in the Arabidopsis root mycobiome.</title>
        <authorList>
            <person name="Mesny F."/>
            <person name="Miyauchi S."/>
            <person name="Thiergart T."/>
            <person name="Pickel B."/>
            <person name="Atanasova L."/>
            <person name="Karlsson M."/>
            <person name="Huettel B."/>
            <person name="Barry K.W."/>
            <person name="Haridas S."/>
            <person name="Chen C."/>
            <person name="Bauer D."/>
            <person name="Andreopoulos W."/>
            <person name="Pangilinan J."/>
            <person name="LaButti K."/>
            <person name="Riley R."/>
            <person name="Lipzen A."/>
            <person name="Clum A."/>
            <person name="Drula E."/>
            <person name="Henrissat B."/>
            <person name="Kohler A."/>
            <person name="Grigoriev I.V."/>
            <person name="Martin F.M."/>
            <person name="Hacquard S."/>
        </authorList>
    </citation>
    <scope>NUCLEOTIDE SEQUENCE</scope>
    <source>
        <strain evidence="2">MPI-CAGE-AT-0021</strain>
    </source>
</reference>
<evidence type="ECO:0000256" key="1">
    <source>
        <dbReference type="SAM" id="SignalP"/>
    </source>
</evidence>
<gene>
    <name evidence="2" type="ORF">B0J13DRAFT_262902</name>
</gene>
<dbReference type="Proteomes" id="UP000717696">
    <property type="component" value="Unassembled WGS sequence"/>
</dbReference>